<evidence type="ECO:0000256" key="11">
    <source>
        <dbReference type="SAM" id="Phobius"/>
    </source>
</evidence>
<dbReference type="InterPro" id="IPR003591">
    <property type="entry name" value="Leu-rich_rpt_typical-subtyp"/>
</dbReference>
<evidence type="ECO:0000256" key="1">
    <source>
        <dbReference type="ARBA" id="ARBA00004479"/>
    </source>
</evidence>
<keyword evidence="7 11" id="KW-1133">Transmembrane helix</keyword>
<dbReference type="Pfam" id="PF13855">
    <property type="entry name" value="LRR_8"/>
    <property type="match status" value="1"/>
</dbReference>
<dbReference type="SUPFAM" id="SSF52058">
    <property type="entry name" value="L domain-like"/>
    <property type="match status" value="1"/>
</dbReference>
<sequence length="725" mass="84257">MIYNWLFVICVLYSAESLRLDCKWTHVNFDVIVNCSGRGLRSIPRLNDSVTNLDLSHNEIAHVSRTSLPKHLKFLDFSWNKFNALTGSPFAFLTKVRFLDISHCKLRDVDKGVFGELYNLQYLNISYNRELGFASLPNITFNLNQTKITSLDFNGINCATGIGTIIKRHHLKNIQMTSLKKLSLASNRLELFETGVISNLPRTLQIFSTAENKLTAGAYLLEFPSMSGMIVYDMSFQLHPPKYPDSIINQCKEKLDENVKSPDFTMTASKFDFNWSFPLPPKLEIFYAQSSRLYIKDPTLSAYAPNLRHVYLQNNFFMSLKRPIRAKNNRVETLDLSNNFCSHMFQFNDGQYVKHLNLSHNDLGRDFEEDINGTICRALISLEVLDISFNEIISLPKLFLKNSNNLKYINASGNRLSSWIVDIETMSNLTFLDLSENKLATISIDTRSQFERAFQRSNMTINLSGNGLSCTCENQDFMYWIQKNQNHFRNIENYFCSAKNIDITFNFKTLESSIDKLRKQCSSYLIFYIGSAISLAVIFSVFIGFILVKSRWKIRYLIYKTKQRFGQKAHFKQISTNVNYEHDAFISYSGLQLRFVMDEVLPRLEDERNLKLWIKDRDFDVGFCKLDNIMNGIQESKRTICLISKKYLESSWRDYELNMAKVEGIEDRGNLNYVILILLPEVYEDMHVFPNKIKDLIDKECYIEYPNEPCGCDDFWDRLAKKIEN</sequence>
<dbReference type="PROSITE" id="PS51450">
    <property type="entry name" value="LRR"/>
    <property type="match status" value="2"/>
</dbReference>
<evidence type="ECO:0000256" key="9">
    <source>
        <dbReference type="ARBA" id="ARBA00023170"/>
    </source>
</evidence>
<keyword evidence="9" id="KW-0675">Receptor</keyword>
<keyword evidence="3" id="KW-0433">Leucine-rich repeat</keyword>
<evidence type="ECO:0000256" key="8">
    <source>
        <dbReference type="ARBA" id="ARBA00023136"/>
    </source>
</evidence>
<dbReference type="GO" id="GO:0004888">
    <property type="term" value="F:transmembrane signaling receptor activity"/>
    <property type="evidence" value="ECO:0007669"/>
    <property type="project" value="InterPro"/>
</dbReference>
<dbReference type="SMART" id="SM00369">
    <property type="entry name" value="LRR_TYP"/>
    <property type="match status" value="5"/>
</dbReference>
<dbReference type="SMART" id="SM00255">
    <property type="entry name" value="TIR"/>
    <property type="match status" value="1"/>
</dbReference>
<comment type="similarity">
    <text evidence="2">Belongs to the Toll-like receptor family.</text>
</comment>
<dbReference type="GeneID" id="111104742"/>
<evidence type="ECO:0000256" key="2">
    <source>
        <dbReference type="ARBA" id="ARBA00009634"/>
    </source>
</evidence>
<evidence type="ECO:0000256" key="5">
    <source>
        <dbReference type="ARBA" id="ARBA00022729"/>
    </source>
</evidence>
<dbReference type="Gene3D" id="3.80.10.10">
    <property type="entry name" value="Ribonuclease Inhibitor"/>
    <property type="match status" value="2"/>
</dbReference>
<evidence type="ECO:0000313" key="15">
    <source>
        <dbReference type="RefSeq" id="XP_022294553.1"/>
    </source>
</evidence>
<name>A0A8B8AV40_CRAVI</name>
<evidence type="ECO:0000256" key="4">
    <source>
        <dbReference type="ARBA" id="ARBA00022692"/>
    </source>
</evidence>
<evidence type="ECO:0000256" key="7">
    <source>
        <dbReference type="ARBA" id="ARBA00022989"/>
    </source>
</evidence>
<keyword evidence="10" id="KW-0325">Glycoprotein</keyword>
<dbReference type="SUPFAM" id="SSF52200">
    <property type="entry name" value="Toll/Interleukin receptor TIR domain"/>
    <property type="match status" value="1"/>
</dbReference>
<accession>A0A8B8AV40</accession>
<feature type="transmembrane region" description="Helical" evidence="11">
    <location>
        <begin position="525"/>
        <end position="548"/>
    </location>
</feature>
<comment type="subcellular location">
    <subcellularLocation>
        <location evidence="1">Membrane</location>
        <topology evidence="1">Single-pass type I membrane protein</topology>
    </subcellularLocation>
</comment>
<dbReference type="GO" id="GO:0005886">
    <property type="term" value="C:plasma membrane"/>
    <property type="evidence" value="ECO:0007669"/>
    <property type="project" value="TreeGrafter"/>
</dbReference>
<dbReference type="OrthoDB" id="6122780at2759"/>
<dbReference type="RefSeq" id="XP_022294553.1">
    <property type="nucleotide sequence ID" value="XM_022438845.1"/>
</dbReference>
<dbReference type="KEGG" id="cvn:111104742"/>
<evidence type="ECO:0000259" key="13">
    <source>
        <dbReference type="PROSITE" id="PS50104"/>
    </source>
</evidence>
<dbReference type="AlphaFoldDB" id="A0A8B8AV40"/>
<dbReference type="Pfam" id="PF13676">
    <property type="entry name" value="TIR_2"/>
    <property type="match status" value="1"/>
</dbReference>
<feature type="signal peptide" evidence="12">
    <location>
        <begin position="1"/>
        <end position="17"/>
    </location>
</feature>
<feature type="domain" description="TIR" evidence="13">
    <location>
        <begin position="580"/>
        <end position="723"/>
    </location>
</feature>
<evidence type="ECO:0000256" key="3">
    <source>
        <dbReference type="ARBA" id="ARBA00022614"/>
    </source>
</evidence>
<dbReference type="InterPro" id="IPR035897">
    <property type="entry name" value="Toll_tir_struct_dom_sf"/>
</dbReference>
<dbReference type="PIRSF" id="PIRSF037595">
    <property type="entry name" value="Toll-like_receptor"/>
    <property type="match status" value="1"/>
</dbReference>
<evidence type="ECO:0000256" key="10">
    <source>
        <dbReference type="ARBA" id="ARBA00023180"/>
    </source>
</evidence>
<dbReference type="InterPro" id="IPR032675">
    <property type="entry name" value="LRR_dom_sf"/>
</dbReference>
<evidence type="ECO:0000256" key="12">
    <source>
        <dbReference type="SAM" id="SignalP"/>
    </source>
</evidence>
<reference evidence="15" key="1">
    <citation type="submission" date="2025-08" db="UniProtKB">
        <authorList>
            <consortium name="RefSeq"/>
        </authorList>
    </citation>
    <scope>IDENTIFICATION</scope>
    <source>
        <tissue evidence="15">Whole sample</tissue>
    </source>
</reference>
<protein>
    <submittedName>
        <fullName evidence="15">Toll-like receptor 13</fullName>
    </submittedName>
</protein>
<keyword evidence="6" id="KW-0677">Repeat</keyword>
<dbReference type="PANTHER" id="PTHR24365:SF530">
    <property type="entry name" value="MSTPROX-RELATED"/>
    <property type="match status" value="1"/>
</dbReference>
<dbReference type="GO" id="GO:0002224">
    <property type="term" value="P:toll-like receptor signaling pathway"/>
    <property type="evidence" value="ECO:0007669"/>
    <property type="project" value="InterPro"/>
</dbReference>
<gene>
    <name evidence="15" type="primary">LOC111104742</name>
</gene>
<dbReference type="GO" id="GO:0006955">
    <property type="term" value="P:immune response"/>
    <property type="evidence" value="ECO:0007669"/>
    <property type="project" value="InterPro"/>
</dbReference>
<evidence type="ECO:0000256" key="6">
    <source>
        <dbReference type="ARBA" id="ARBA00022737"/>
    </source>
</evidence>
<organism evidence="14 15">
    <name type="scientific">Crassostrea virginica</name>
    <name type="common">Eastern oyster</name>
    <dbReference type="NCBI Taxonomy" id="6565"/>
    <lineage>
        <taxon>Eukaryota</taxon>
        <taxon>Metazoa</taxon>
        <taxon>Spiralia</taxon>
        <taxon>Lophotrochozoa</taxon>
        <taxon>Mollusca</taxon>
        <taxon>Bivalvia</taxon>
        <taxon>Autobranchia</taxon>
        <taxon>Pteriomorphia</taxon>
        <taxon>Ostreida</taxon>
        <taxon>Ostreoidea</taxon>
        <taxon>Ostreidae</taxon>
        <taxon>Crassostrea</taxon>
    </lineage>
</organism>
<evidence type="ECO:0000313" key="14">
    <source>
        <dbReference type="Proteomes" id="UP000694844"/>
    </source>
</evidence>
<dbReference type="PANTHER" id="PTHR24365">
    <property type="entry name" value="TOLL-LIKE RECEPTOR"/>
    <property type="match status" value="1"/>
</dbReference>
<proteinExistence type="inferred from homology"/>
<keyword evidence="4 11" id="KW-0812">Transmembrane</keyword>
<dbReference type="InterPro" id="IPR001611">
    <property type="entry name" value="Leu-rich_rpt"/>
</dbReference>
<dbReference type="InterPro" id="IPR017241">
    <property type="entry name" value="Toll-like_receptor"/>
</dbReference>
<keyword evidence="8 11" id="KW-0472">Membrane</keyword>
<dbReference type="Pfam" id="PF13516">
    <property type="entry name" value="LRR_6"/>
    <property type="match status" value="1"/>
</dbReference>
<dbReference type="InterPro" id="IPR000157">
    <property type="entry name" value="TIR_dom"/>
</dbReference>
<dbReference type="Gene3D" id="3.40.50.10140">
    <property type="entry name" value="Toll/interleukin-1 receptor homology (TIR) domain"/>
    <property type="match status" value="1"/>
</dbReference>
<feature type="chain" id="PRO_5034119935" evidence="12">
    <location>
        <begin position="18"/>
        <end position="725"/>
    </location>
</feature>
<dbReference type="Proteomes" id="UP000694844">
    <property type="component" value="Chromosome 7"/>
</dbReference>
<keyword evidence="5 12" id="KW-0732">Signal</keyword>
<keyword evidence="14" id="KW-1185">Reference proteome</keyword>
<dbReference type="PROSITE" id="PS50104">
    <property type="entry name" value="TIR"/>
    <property type="match status" value="1"/>
</dbReference>